<evidence type="ECO:0000256" key="2">
    <source>
        <dbReference type="ARBA" id="ARBA00004496"/>
    </source>
</evidence>
<dbReference type="EMBL" id="CP058608">
    <property type="protein sequence ID" value="QLG73128.1"/>
    <property type="molecule type" value="Genomic_DNA"/>
</dbReference>
<feature type="compositionally biased region" description="Basic and acidic residues" evidence="7">
    <location>
        <begin position="155"/>
        <end position="173"/>
    </location>
</feature>
<dbReference type="InterPro" id="IPR022784">
    <property type="entry name" value="Ribosome_bgen_Alb1"/>
</dbReference>
<evidence type="ECO:0000256" key="1">
    <source>
        <dbReference type="ARBA" id="ARBA00004123"/>
    </source>
</evidence>
<reference evidence="8 9" key="1">
    <citation type="submission" date="2020-07" db="EMBL/GenBank/DDBJ databases">
        <title>The yeast mating-type switching endonuclease HO is a domesticated member of an unorthodox homing genetic element family.</title>
        <authorList>
            <person name="Coughlan A.Y."/>
            <person name="Lombardi L."/>
            <person name="Braun-Galleani S."/>
            <person name="Martos A.R."/>
            <person name="Galeote V."/>
            <person name="Bigey F."/>
            <person name="Dequin S."/>
            <person name="Byrne K.P."/>
            <person name="Wolfe K.H."/>
        </authorList>
    </citation>
    <scope>NUCLEOTIDE SEQUENCE [LARGE SCALE GENOMIC DNA]</scope>
    <source>
        <strain evidence="8 9">NRRL Y-6702</strain>
    </source>
</reference>
<dbReference type="GO" id="GO:0005737">
    <property type="term" value="C:cytoplasm"/>
    <property type="evidence" value="ECO:0007669"/>
    <property type="project" value="UniProtKB-SubCell"/>
</dbReference>
<evidence type="ECO:0000256" key="6">
    <source>
        <dbReference type="ARBA" id="ARBA00023242"/>
    </source>
</evidence>
<name>A0A7H9B395_ZYGMR</name>
<feature type="compositionally biased region" description="Basic residues" evidence="7">
    <location>
        <begin position="79"/>
        <end position="91"/>
    </location>
</feature>
<dbReference type="Pfam" id="PF09135">
    <property type="entry name" value="Alb1"/>
    <property type="match status" value="1"/>
</dbReference>
<dbReference type="Proteomes" id="UP000509704">
    <property type="component" value="Chromosome 5"/>
</dbReference>
<keyword evidence="9" id="KW-1185">Reference proteome</keyword>
<dbReference type="GO" id="GO:0005730">
    <property type="term" value="C:nucleolus"/>
    <property type="evidence" value="ECO:0007669"/>
    <property type="project" value="TreeGrafter"/>
</dbReference>
<dbReference type="KEGG" id="zmk:HG535_0E02120"/>
<keyword evidence="4" id="KW-0963">Cytoplasm</keyword>
<accession>A0A7H9B395</accession>
<dbReference type="GO" id="GO:0030687">
    <property type="term" value="C:preribosome, large subunit precursor"/>
    <property type="evidence" value="ECO:0007669"/>
    <property type="project" value="TreeGrafter"/>
</dbReference>
<keyword evidence="6" id="KW-0539">Nucleus</keyword>
<organism evidence="8 9">
    <name type="scientific">Zygotorulaspora mrakii</name>
    <name type="common">Zygosaccharomyces mrakii</name>
    <dbReference type="NCBI Taxonomy" id="42260"/>
    <lineage>
        <taxon>Eukaryota</taxon>
        <taxon>Fungi</taxon>
        <taxon>Dikarya</taxon>
        <taxon>Ascomycota</taxon>
        <taxon>Saccharomycotina</taxon>
        <taxon>Saccharomycetes</taxon>
        <taxon>Saccharomycetales</taxon>
        <taxon>Saccharomycetaceae</taxon>
        <taxon>Zygotorulaspora</taxon>
    </lineage>
</organism>
<feature type="region of interest" description="Disordered" evidence="7">
    <location>
        <begin position="155"/>
        <end position="201"/>
    </location>
</feature>
<keyword evidence="5" id="KW-0690">Ribosome biogenesis</keyword>
<dbReference type="RefSeq" id="XP_037144855.1">
    <property type="nucleotide sequence ID" value="XM_037288960.1"/>
</dbReference>
<sequence>MKKASPLAHIRKNTIQQYILDPKMARKISKNSRAARNGEVAEPEAKTLESLPRVGKTDLTNILIRTTAKNEALLEAKLQRKTKKRVGKKSSVKSDSSVSAEKLERALNITGRLDGKIAKSIDRAKYIQNARKAGWDNTNEKIKKELAILHKKDLDQGKEKTKDLDEDHMKDSIESDDQDEEKPGKVKTENLFSILPDDVEV</sequence>
<dbReference type="AlphaFoldDB" id="A0A7H9B395"/>
<proteinExistence type="predicted"/>
<dbReference type="PANTHER" id="PTHR28280">
    <property type="entry name" value="SHUTTLING PRE-60S FACTOR ECM1"/>
    <property type="match status" value="1"/>
</dbReference>
<evidence type="ECO:0000313" key="9">
    <source>
        <dbReference type="Proteomes" id="UP000509704"/>
    </source>
</evidence>
<evidence type="ECO:0000256" key="5">
    <source>
        <dbReference type="ARBA" id="ARBA00022517"/>
    </source>
</evidence>
<dbReference type="GO" id="GO:0000055">
    <property type="term" value="P:ribosomal large subunit export from nucleus"/>
    <property type="evidence" value="ECO:0007669"/>
    <property type="project" value="TreeGrafter"/>
</dbReference>
<protein>
    <submittedName>
        <fullName evidence="8">Uncharacterized protein</fullName>
    </submittedName>
</protein>
<feature type="region of interest" description="Disordered" evidence="7">
    <location>
        <begin position="79"/>
        <end position="100"/>
    </location>
</feature>
<dbReference type="InterPro" id="IPR053278">
    <property type="entry name" value="Pre-60S_factor_ECM1"/>
</dbReference>
<evidence type="ECO:0000256" key="7">
    <source>
        <dbReference type="SAM" id="MobiDB-lite"/>
    </source>
</evidence>
<gene>
    <name evidence="8" type="ORF">HG535_0E02120</name>
</gene>
<dbReference type="PANTHER" id="PTHR28280:SF1">
    <property type="entry name" value="SHUTTLING PRE-60S FACTOR ECM1"/>
    <property type="match status" value="1"/>
</dbReference>
<comment type="subcellular location">
    <subcellularLocation>
        <location evidence="2">Cytoplasm</location>
    </subcellularLocation>
    <subcellularLocation>
        <location evidence="1">Nucleus</location>
    </subcellularLocation>
</comment>
<evidence type="ECO:0000256" key="3">
    <source>
        <dbReference type="ARBA" id="ARBA00022448"/>
    </source>
</evidence>
<evidence type="ECO:0000256" key="4">
    <source>
        <dbReference type="ARBA" id="ARBA00022490"/>
    </source>
</evidence>
<evidence type="ECO:0000313" key="8">
    <source>
        <dbReference type="EMBL" id="QLG73128.1"/>
    </source>
</evidence>
<dbReference type="GeneID" id="59236870"/>
<dbReference type="OrthoDB" id="4068492at2759"/>
<keyword evidence="3" id="KW-0813">Transport</keyword>